<dbReference type="GO" id="GO:0003677">
    <property type="term" value="F:DNA binding"/>
    <property type="evidence" value="ECO:0007669"/>
    <property type="project" value="UniProtKB-KW"/>
</dbReference>
<comment type="similarity">
    <text evidence="1">In the C-terminal section; belongs to the transposase 35 family.</text>
</comment>
<evidence type="ECO:0000313" key="12">
    <source>
        <dbReference type="EMBL" id="GHO99677.1"/>
    </source>
</evidence>
<proteinExistence type="inferred from homology"/>
<dbReference type="InterPro" id="IPR021027">
    <property type="entry name" value="Transposase_put_HTH"/>
</dbReference>
<evidence type="ECO:0000256" key="5">
    <source>
        <dbReference type="ARBA" id="ARBA00022833"/>
    </source>
</evidence>
<evidence type="ECO:0000259" key="10">
    <source>
        <dbReference type="Pfam" id="PF07282"/>
    </source>
</evidence>
<evidence type="ECO:0000256" key="8">
    <source>
        <dbReference type="SAM" id="MobiDB-lite"/>
    </source>
</evidence>
<dbReference type="PANTHER" id="PTHR30405:SF25">
    <property type="entry name" value="RNA-GUIDED DNA ENDONUCLEASE INSQ-RELATED"/>
    <property type="match status" value="1"/>
</dbReference>
<evidence type="ECO:0000256" key="3">
    <source>
        <dbReference type="ARBA" id="ARBA00022578"/>
    </source>
</evidence>
<evidence type="ECO:0000256" key="2">
    <source>
        <dbReference type="ARBA" id="ARBA00011044"/>
    </source>
</evidence>
<dbReference type="GO" id="GO:0046872">
    <property type="term" value="F:metal ion binding"/>
    <property type="evidence" value="ECO:0007669"/>
    <property type="project" value="UniProtKB-KW"/>
</dbReference>
<dbReference type="Pfam" id="PF07282">
    <property type="entry name" value="Cas12f1-like_TNB"/>
    <property type="match status" value="1"/>
</dbReference>
<evidence type="ECO:0000259" key="11">
    <source>
        <dbReference type="Pfam" id="PF12323"/>
    </source>
</evidence>
<organism evidence="12 13">
    <name type="scientific">Reticulibacter mediterranei</name>
    <dbReference type="NCBI Taxonomy" id="2778369"/>
    <lineage>
        <taxon>Bacteria</taxon>
        <taxon>Bacillati</taxon>
        <taxon>Chloroflexota</taxon>
        <taxon>Ktedonobacteria</taxon>
        <taxon>Ktedonobacterales</taxon>
        <taxon>Reticulibacteraceae</taxon>
        <taxon>Reticulibacter</taxon>
    </lineage>
</organism>
<dbReference type="NCBIfam" id="NF040570">
    <property type="entry name" value="guided_TnpB"/>
    <property type="match status" value="1"/>
</dbReference>
<accession>A0A8J3N9T8</accession>
<comment type="caution">
    <text evidence="12">The sequence shown here is derived from an EMBL/GenBank/DDBJ whole genome shotgun (WGS) entry which is preliminary data.</text>
</comment>
<feature type="domain" description="Transposase putative helix-turn-helix" evidence="11">
    <location>
        <begin position="27"/>
        <end position="66"/>
    </location>
</feature>
<evidence type="ECO:0000256" key="6">
    <source>
        <dbReference type="ARBA" id="ARBA00023125"/>
    </source>
</evidence>
<sequence>MTGTQDSSPSKKEKKAREPKDPNLRCKAYKFRLYPTKKQVGKLEWMLRRCKELYNAALQERRDAYRMCGVSVSYRMQADQLPAIKQLREEYQDIHSQVLQDVLKRLDKAFAAFFRRVINSETPGFPRYKSGDRYHSITYPQGGFEILYGTRLHLSKIGHIKIKLHRAMKGKFKTCTVKREGEQWYAIVTCEYLHDASMTFHLSLEEVGVDLGVKVFAMLSTGEAIENPRHAREEEAKIAAAHRTIHRRKKGSHRRHRAKKALARVSRKVRNRRRDFHHKTSRKLVEQYQIIVFEDLQIKNLTATPTPKQDEETGAYLPNGAAAKAGLNKSILDAGWGGFVRLCVSKAEEAGGTVVKVAPHFTTQVCSGCGVVVPKGLSVRWHSCPECGAELDRDHNAARNILHRYQQAKPIGAGSVPQKPVSLRGEELIL</sequence>
<keyword evidence="13" id="KW-1185">Reference proteome</keyword>
<keyword evidence="3" id="KW-0815">Transposition</keyword>
<dbReference type="InterPro" id="IPR010095">
    <property type="entry name" value="Cas12f1-like_TNB"/>
</dbReference>
<keyword evidence="4" id="KW-0479">Metal-binding</keyword>
<keyword evidence="7" id="KW-0233">DNA recombination</keyword>
<dbReference type="Proteomes" id="UP000597444">
    <property type="component" value="Unassembled WGS sequence"/>
</dbReference>
<dbReference type="Pfam" id="PF12323">
    <property type="entry name" value="HTH_OrfB_IS605"/>
    <property type="match status" value="1"/>
</dbReference>
<dbReference type="Pfam" id="PF01385">
    <property type="entry name" value="OrfB_IS605"/>
    <property type="match status" value="1"/>
</dbReference>
<evidence type="ECO:0000256" key="7">
    <source>
        <dbReference type="ARBA" id="ARBA00023172"/>
    </source>
</evidence>
<name>A0A8J3N9T8_9CHLR</name>
<dbReference type="PANTHER" id="PTHR30405">
    <property type="entry name" value="TRANSPOSASE"/>
    <property type="match status" value="1"/>
</dbReference>
<gene>
    <name evidence="12" type="ORF">KSF_097250</name>
</gene>
<dbReference type="RefSeq" id="WP_236065236.1">
    <property type="nucleotide sequence ID" value="NZ_BNJK01000002.1"/>
</dbReference>
<dbReference type="InterPro" id="IPR001959">
    <property type="entry name" value="Transposase"/>
</dbReference>
<evidence type="ECO:0000259" key="9">
    <source>
        <dbReference type="Pfam" id="PF01385"/>
    </source>
</evidence>
<feature type="region of interest" description="Disordered" evidence="8">
    <location>
        <begin position="1"/>
        <end position="21"/>
    </location>
</feature>
<keyword evidence="6" id="KW-0238">DNA-binding</keyword>
<feature type="compositionally biased region" description="Basic and acidic residues" evidence="8">
    <location>
        <begin position="9"/>
        <end position="21"/>
    </location>
</feature>
<dbReference type="GO" id="GO:0006310">
    <property type="term" value="P:DNA recombination"/>
    <property type="evidence" value="ECO:0007669"/>
    <property type="project" value="UniProtKB-KW"/>
</dbReference>
<reference evidence="12" key="1">
    <citation type="submission" date="2020-10" db="EMBL/GenBank/DDBJ databases">
        <title>Taxonomic study of unclassified bacteria belonging to the class Ktedonobacteria.</title>
        <authorList>
            <person name="Yabe S."/>
            <person name="Wang C.M."/>
            <person name="Zheng Y."/>
            <person name="Sakai Y."/>
            <person name="Cavaletti L."/>
            <person name="Monciardini P."/>
            <person name="Donadio S."/>
        </authorList>
    </citation>
    <scope>NUCLEOTIDE SEQUENCE</scope>
    <source>
        <strain evidence="12">ID150040</strain>
    </source>
</reference>
<evidence type="ECO:0000256" key="4">
    <source>
        <dbReference type="ARBA" id="ARBA00022723"/>
    </source>
</evidence>
<dbReference type="InterPro" id="IPR051399">
    <property type="entry name" value="RNA-guided_DNA_endo/Transpos"/>
</dbReference>
<evidence type="ECO:0000313" key="13">
    <source>
        <dbReference type="Proteomes" id="UP000597444"/>
    </source>
</evidence>
<feature type="domain" description="Cas12f1-like TNB" evidence="10">
    <location>
        <begin position="336"/>
        <end position="401"/>
    </location>
</feature>
<comment type="similarity">
    <text evidence="2">In the N-terminal section; belongs to the transposase 2 family.</text>
</comment>
<feature type="domain" description="Probable transposase IS891/IS1136/IS1341" evidence="9">
    <location>
        <begin position="205"/>
        <end position="302"/>
    </location>
</feature>
<keyword evidence="5" id="KW-0862">Zinc</keyword>
<dbReference type="EMBL" id="BNJK01000002">
    <property type="protein sequence ID" value="GHO99677.1"/>
    <property type="molecule type" value="Genomic_DNA"/>
</dbReference>
<dbReference type="GO" id="GO:0032196">
    <property type="term" value="P:transposition"/>
    <property type="evidence" value="ECO:0007669"/>
    <property type="project" value="UniProtKB-KW"/>
</dbReference>
<protein>
    <submittedName>
        <fullName evidence="12">Transposase</fullName>
    </submittedName>
</protein>
<dbReference type="AlphaFoldDB" id="A0A8J3N9T8"/>
<evidence type="ECO:0000256" key="1">
    <source>
        <dbReference type="ARBA" id="ARBA00008761"/>
    </source>
</evidence>